<proteinExistence type="predicted"/>
<protein>
    <submittedName>
        <fullName evidence="1">Uncharacterized protein</fullName>
    </submittedName>
</protein>
<evidence type="ECO:0000313" key="2">
    <source>
        <dbReference type="Proteomes" id="UP000612362"/>
    </source>
</evidence>
<evidence type="ECO:0000313" key="1">
    <source>
        <dbReference type="EMBL" id="GHO51309.1"/>
    </source>
</evidence>
<accession>A0A8J3IHM5</accession>
<dbReference type="AlphaFoldDB" id="A0A8J3IHM5"/>
<reference evidence="1" key="1">
    <citation type="submission" date="2020-10" db="EMBL/GenBank/DDBJ databases">
        <title>Taxonomic study of unclassified bacteria belonging to the class Ktedonobacteria.</title>
        <authorList>
            <person name="Yabe S."/>
            <person name="Wang C.M."/>
            <person name="Zheng Y."/>
            <person name="Sakai Y."/>
            <person name="Cavaletti L."/>
            <person name="Monciardini P."/>
            <person name="Donadio S."/>
        </authorList>
    </citation>
    <scope>NUCLEOTIDE SEQUENCE</scope>
    <source>
        <strain evidence="1">SOSP1-1</strain>
    </source>
</reference>
<organism evidence="1 2">
    <name type="scientific">Ktedonospora formicarum</name>
    <dbReference type="NCBI Taxonomy" id="2778364"/>
    <lineage>
        <taxon>Bacteria</taxon>
        <taxon>Bacillati</taxon>
        <taxon>Chloroflexota</taxon>
        <taxon>Ktedonobacteria</taxon>
        <taxon>Ktedonobacterales</taxon>
        <taxon>Ktedonobacteraceae</taxon>
        <taxon>Ktedonospora</taxon>
    </lineage>
</organism>
<gene>
    <name evidence="1" type="ORF">KSX_94720</name>
</gene>
<dbReference type="EMBL" id="BNJF01000011">
    <property type="protein sequence ID" value="GHO51309.1"/>
    <property type="molecule type" value="Genomic_DNA"/>
</dbReference>
<sequence length="66" mass="7314">MTEIHDLNDRDRQIIEEFRANGAKSGEPHTRPTSIPVEGGRIYVFAGNRGALTNPVVLQKKLSSPK</sequence>
<name>A0A8J3IHM5_9CHLR</name>
<dbReference type="Proteomes" id="UP000612362">
    <property type="component" value="Unassembled WGS sequence"/>
</dbReference>
<keyword evidence="2" id="KW-1185">Reference proteome</keyword>
<comment type="caution">
    <text evidence="1">The sequence shown here is derived from an EMBL/GenBank/DDBJ whole genome shotgun (WGS) entry which is preliminary data.</text>
</comment>